<organism evidence="11 12">
    <name type="scientific">Petrotoga olearia DSM 13574</name>
    <dbReference type="NCBI Taxonomy" id="1122955"/>
    <lineage>
        <taxon>Bacteria</taxon>
        <taxon>Thermotogati</taxon>
        <taxon>Thermotogota</taxon>
        <taxon>Thermotogae</taxon>
        <taxon>Petrotogales</taxon>
        <taxon>Petrotogaceae</taxon>
        <taxon>Petrotoga</taxon>
    </lineage>
</organism>
<name>A0A2K1P466_9BACT</name>
<protein>
    <recommendedName>
        <fullName evidence="10">ATP synthase gamma chain</fullName>
    </recommendedName>
    <alternativeName>
        <fullName evidence="10">ATP synthase F1 sector gamma subunit</fullName>
    </alternativeName>
    <alternativeName>
        <fullName evidence="10">F-ATPase gamma subunit</fullName>
    </alternativeName>
</protein>
<dbReference type="Gene3D" id="3.40.1380.10">
    <property type="match status" value="1"/>
</dbReference>
<evidence type="ECO:0000256" key="3">
    <source>
        <dbReference type="ARBA" id="ARBA00007681"/>
    </source>
</evidence>
<dbReference type="EMBL" id="AZRL01000004">
    <property type="protein sequence ID" value="PNR97580.1"/>
    <property type="molecule type" value="Genomic_DNA"/>
</dbReference>
<keyword evidence="6 10" id="KW-0406">Ion transport</keyword>
<dbReference type="PRINTS" id="PR00126">
    <property type="entry name" value="ATPASEGAMMA"/>
</dbReference>
<dbReference type="Gene3D" id="1.10.287.80">
    <property type="entry name" value="ATP synthase, gamma subunit, helix hairpin domain"/>
    <property type="match status" value="1"/>
</dbReference>
<evidence type="ECO:0000256" key="2">
    <source>
        <dbReference type="ARBA" id="ARBA00004170"/>
    </source>
</evidence>
<evidence type="ECO:0000256" key="10">
    <source>
        <dbReference type="HAMAP-Rule" id="MF_00815"/>
    </source>
</evidence>
<dbReference type="GO" id="GO:0005886">
    <property type="term" value="C:plasma membrane"/>
    <property type="evidence" value="ECO:0007669"/>
    <property type="project" value="UniProtKB-SubCell"/>
</dbReference>
<dbReference type="NCBIfam" id="TIGR01146">
    <property type="entry name" value="ATPsyn_F1gamma"/>
    <property type="match status" value="1"/>
</dbReference>
<reference evidence="11 12" key="1">
    <citation type="submission" date="2013-12" db="EMBL/GenBank/DDBJ databases">
        <title>Comparative genomics of Petrotoga isolates.</title>
        <authorList>
            <person name="Nesbo C.L."/>
            <person name="Charchuk R."/>
            <person name="Chow K."/>
        </authorList>
    </citation>
    <scope>NUCLEOTIDE SEQUENCE [LARGE SCALE GENOMIC DNA]</scope>
    <source>
        <strain evidence="11 12">DSM 13574</strain>
    </source>
</reference>
<keyword evidence="9 10" id="KW-0066">ATP synthesis</keyword>
<evidence type="ECO:0000256" key="1">
    <source>
        <dbReference type="ARBA" id="ARBA00003456"/>
    </source>
</evidence>
<dbReference type="InterPro" id="IPR000131">
    <property type="entry name" value="ATP_synth_F1_gsu"/>
</dbReference>
<dbReference type="AlphaFoldDB" id="A0A2K1P466"/>
<accession>A0A2K1P466</accession>
<comment type="subcellular location">
    <subcellularLocation>
        <location evidence="10">Cell membrane</location>
        <topology evidence="10">Peripheral membrane protein</topology>
    </subcellularLocation>
    <subcellularLocation>
        <location evidence="2">Membrane</location>
        <topology evidence="2">Peripheral membrane protein</topology>
    </subcellularLocation>
</comment>
<evidence type="ECO:0000256" key="4">
    <source>
        <dbReference type="ARBA" id="ARBA00022448"/>
    </source>
</evidence>
<keyword evidence="8 10" id="KW-0139">CF(1)</keyword>
<dbReference type="InterPro" id="IPR035968">
    <property type="entry name" value="ATP_synth_F1_ATPase_gsu"/>
</dbReference>
<evidence type="ECO:0000313" key="12">
    <source>
        <dbReference type="Proteomes" id="UP000236434"/>
    </source>
</evidence>
<dbReference type="RefSeq" id="WP_103066404.1">
    <property type="nucleotide sequence ID" value="NZ_AZRL01000004.1"/>
</dbReference>
<gene>
    <name evidence="10" type="primary">atpG</name>
    <name evidence="11" type="ORF">X929_02145</name>
</gene>
<keyword evidence="5 10" id="KW-0375">Hydrogen ion transport</keyword>
<dbReference type="PANTHER" id="PTHR11693">
    <property type="entry name" value="ATP SYNTHASE GAMMA CHAIN"/>
    <property type="match status" value="1"/>
</dbReference>
<dbReference type="CDD" id="cd12151">
    <property type="entry name" value="F1-ATPase_gamma"/>
    <property type="match status" value="1"/>
</dbReference>
<sequence length="275" mass="31582">MSRGNLRAIKRRIASTESTMQITRAMQMVAAARLNKIQRQWKGVKDYSNYAERILKKVPFIEENFYTQNGEGSLVFVITPDMGLAGSFPSDLTREALMAKSKLEDFKGYFVLGAKGYSGLKSETVLEKEISLFDIPKVDHAEYLLEIIFQIMGNKGISKVKVVYGELKNALIQLPKTYDLLPITKDKFEIDARYEYEPEEEKVFEDAAYQYLLSKMYLFLFETKLSELHARQNAMKNATDNAHDLIEELNLEYNKQRQASITQELIEIVNGANMQ</sequence>
<comment type="subunit">
    <text evidence="10">F-type ATPases have 2 components, CF(1) - the catalytic core - and CF(0) - the membrane proton channel. CF(1) has five subunits: alpha(3), beta(3), gamma(1), delta(1), epsilon(1). CF(0) has three main subunits: a, b and c.</text>
</comment>
<comment type="function">
    <text evidence="1 10">Produces ATP from ADP in the presence of a proton gradient across the membrane. The gamma chain is believed to be important in regulating ATPase activity and the flow of protons through the CF(0) complex.</text>
</comment>
<evidence type="ECO:0000256" key="6">
    <source>
        <dbReference type="ARBA" id="ARBA00023065"/>
    </source>
</evidence>
<evidence type="ECO:0000313" key="11">
    <source>
        <dbReference type="EMBL" id="PNR97580.1"/>
    </source>
</evidence>
<dbReference type="GO" id="GO:0042777">
    <property type="term" value="P:proton motive force-driven plasma membrane ATP synthesis"/>
    <property type="evidence" value="ECO:0007669"/>
    <property type="project" value="UniProtKB-UniRule"/>
</dbReference>
<dbReference type="OrthoDB" id="9812769at2"/>
<evidence type="ECO:0000256" key="9">
    <source>
        <dbReference type="ARBA" id="ARBA00023310"/>
    </source>
</evidence>
<dbReference type="Pfam" id="PF00231">
    <property type="entry name" value="ATP-synt"/>
    <property type="match status" value="1"/>
</dbReference>
<keyword evidence="10" id="KW-1003">Cell membrane</keyword>
<dbReference type="GO" id="GO:0005524">
    <property type="term" value="F:ATP binding"/>
    <property type="evidence" value="ECO:0007669"/>
    <property type="project" value="UniProtKB-UniRule"/>
</dbReference>
<dbReference type="SUPFAM" id="SSF52943">
    <property type="entry name" value="ATP synthase (F1-ATPase), gamma subunit"/>
    <property type="match status" value="1"/>
</dbReference>
<dbReference type="GO" id="GO:0045259">
    <property type="term" value="C:proton-transporting ATP synthase complex"/>
    <property type="evidence" value="ECO:0007669"/>
    <property type="project" value="UniProtKB-KW"/>
</dbReference>
<evidence type="ECO:0000256" key="5">
    <source>
        <dbReference type="ARBA" id="ARBA00022781"/>
    </source>
</evidence>
<comment type="similarity">
    <text evidence="3 10">Belongs to the ATPase gamma chain family.</text>
</comment>
<evidence type="ECO:0000256" key="8">
    <source>
        <dbReference type="ARBA" id="ARBA00023196"/>
    </source>
</evidence>
<evidence type="ECO:0000256" key="7">
    <source>
        <dbReference type="ARBA" id="ARBA00023136"/>
    </source>
</evidence>
<dbReference type="HAMAP" id="MF_00815">
    <property type="entry name" value="ATP_synth_gamma_bact"/>
    <property type="match status" value="1"/>
</dbReference>
<dbReference type="PANTHER" id="PTHR11693:SF22">
    <property type="entry name" value="ATP SYNTHASE SUBUNIT GAMMA, MITOCHONDRIAL"/>
    <property type="match status" value="1"/>
</dbReference>
<keyword evidence="4 10" id="KW-0813">Transport</keyword>
<proteinExistence type="inferred from homology"/>
<comment type="caution">
    <text evidence="11">The sequence shown here is derived from an EMBL/GenBank/DDBJ whole genome shotgun (WGS) entry which is preliminary data.</text>
</comment>
<dbReference type="GO" id="GO:0046933">
    <property type="term" value="F:proton-transporting ATP synthase activity, rotational mechanism"/>
    <property type="evidence" value="ECO:0007669"/>
    <property type="project" value="UniProtKB-UniRule"/>
</dbReference>
<dbReference type="Proteomes" id="UP000236434">
    <property type="component" value="Unassembled WGS sequence"/>
</dbReference>
<keyword evidence="7 10" id="KW-0472">Membrane</keyword>